<organism evidence="1 2">
    <name type="scientific">Proteiniclasticum sediminis</name>
    <dbReference type="NCBI Taxonomy" id="2804028"/>
    <lineage>
        <taxon>Bacteria</taxon>
        <taxon>Bacillati</taxon>
        <taxon>Bacillota</taxon>
        <taxon>Clostridia</taxon>
        <taxon>Eubacteriales</taxon>
        <taxon>Clostridiaceae</taxon>
        <taxon>Proteiniclasticum</taxon>
    </lineage>
</organism>
<keyword evidence="2" id="KW-1185">Reference proteome</keyword>
<dbReference type="AlphaFoldDB" id="A0A941CQU8"/>
<comment type="caution">
    <text evidence="1">The sequence shown here is derived from an EMBL/GenBank/DDBJ whole genome shotgun (WGS) entry which is preliminary data.</text>
</comment>
<protein>
    <submittedName>
        <fullName evidence="1">Uncharacterized protein</fullName>
    </submittedName>
</protein>
<dbReference type="Pfam" id="PF20288">
    <property type="entry name" value="MC2"/>
    <property type="match status" value="1"/>
</dbReference>
<accession>A0A941CQU8</accession>
<gene>
    <name evidence="1" type="ORF">KCG48_12985</name>
</gene>
<dbReference type="EMBL" id="JAGSCS010000023">
    <property type="protein sequence ID" value="MBR0577231.1"/>
    <property type="molecule type" value="Genomic_DNA"/>
</dbReference>
<name>A0A941CQU8_9CLOT</name>
<proteinExistence type="predicted"/>
<reference evidence="1" key="1">
    <citation type="submission" date="2021-04" db="EMBL/GenBank/DDBJ databases">
        <title>Proteiniclasticum sedimins sp. nov., an obligate anaerobic bacterium isolated from anaerobic sludge.</title>
        <authorList>
            <person name="Liu J."/>
        </authorList>
    </citation>
    <scope>NUCLEOTIDE SEQUENCE</scope>
    <source>
        <strain evidence="1">BAD-10</strain>
    </source>
</reference>
<dbReference type="Proteomes" id="UP000675379">
    <property type="component" value="Unassembled WGS sequence"/>
</dbReference>
<dbReference type="RefSeq" id="WP_211802643.1">
    <property type="nucleotide sequence ID" value="NZ_JAGSCS010000023.1"/>
</dbReference>
<evidence type="ECO:0000313" key="1">
    <source>
        <dbReference type="EMBL" id="MBR0577231.1"/>
    </source>
</evidence>
<sequence length="153" mass="16804">MVDKVFNTTFEVSLRVMLILAADEEPKTADTIAITDFITGYGKNFGISDENLHGDNSYGFSEFTARRSLVIKALRSLVLDGLVSVSEGKGGFRYVANETGIRYALSLKSGYAREYRKTVKSVISFISEKTERELISFVGRNSVGSLQLGGRNG</sequence>
<evidence type="ECO:0000313" key="2">
    <source>
        <dbReference type="Proteomes" id="UP000675379"/>
    </source>
</evidence>
<dbReference type="InterPro" id="IPR046904">
    <property type="entry name" value="ABC-3C_MC2"/>
</dbReference>